<evidence type="ECO:0000313" key="1">
    <source>
        <dbReference type="EMBL" id="VEL20095.1"/>
    </source>
</evidence>
<dbReference type="AlphaFoldDB" id="A0A3S5CGU1"/>
<dbReference type="EMBL" id="CAAALY010044690">
    <property type="protein sequence ID" value="VEL20095.1"/>
    <property type="molecule type" value="Genomic_DNA"/>
</dbReference>
<accession>A0A3S5CGU1</accession>
<keyword evidence="2" id="KW-1185">Reference proteome</keyword>
<evidence type="ECO:0000313" key="2">
    <source>
        <dbReference type="Proteomes" id="UP000784294"/>
    </source>
</evidence>
<reference evidence="1" key="1">
    <citation type="submission" date="2018-11" db="EMBL/GenBank/DDBJ databases">
        <authorList>
            <consortium name="Pathogen Informatics"/>
        </authorList>
    </citation>
    <scope>NUCLEOTIDE SEQUENCE</scope>
</reference>
<dbReference type="Proteomes" id="UP000784294">
    <property type="component" value="Unassembled WGS sequence"/>
</dbReference>
<sequence length="104" mass="11579">MWAYRTHTRAQTHTLAHGLTNIQNGYFICELRIFVSPESVLPIQVGQLGLASSVAQGLAEELGVEDVGEQEEYAIVQMMRTTELTDAAGEMRRVGWERNGNEVT</sequence>
<name>A0A3S5CGU1_9PLAT</name>
<organism evidence="1 2">
    <name type="scientific">Protopolystoma xenopodis</name>
    <dbReference type="NCBI Taxonomy" id="117903"/>
    <lineage>
        <taxon>Eukaryota</taxon>
        <taxon>Metazoa</taxon>
        <taxon>Spiralia</taxon>
        <taxon>Lophotrochozoa</taxon>
        <taxon>Platyhelminthes</taxon>
        <taxon>Monogenea</taxon>
        <taxon>Polyopisthocotylea</taxon>
        <taxon>Polystomatidea</taxon>
        <taxon>Polystomatidae</taxon>
        <taxon>Protopolystoma</taxon>
    </lineage>
</organism>
<comment type="caution">
    <text evidence="1">The sequence shown here is derived from an EMBL/GenBank/DDBJ whole genome shotgun (WGS) entry which is preliminary data.</text>
</comment>
<protein>
    <submittedName>
        <fullName evidence="1">Uncharacterized protein</fullName>
    </submittedName>
</protein>
<proteinExistence type="predicted"/>
<gene>
    <name evidence="1" type="ORF">PXEA_LOCUS13535</name>
</gene>